<dbReference type="Proteomes" id="UP000004374">
    <property type="component" value="Unassembled WGS sequence"/>
</dbReference>
<dbReference type="RefSeq" id="WP_008221899.1">
    <property type="nucleotide sequence ID" value="NZ_BAFK01000012.1"/>
</dbReference>
<dbReference type="STRING" id="562729.RNAN_2369"/>
<dbReference type="GO" id="GO:0031543">
    <property type="term" value="F:peptidyl-proline dioxygenase activity"/>
    <property type="evidence" value="ECO:0007669"/>
    <property type="project" value="TreeGrafter"/>
</dbReference>
<evidence type="ECO:0000313" key="3">
    <source>
        <dbReference type="EMBL" id="GAB59367.1"/>
    </source>
</evidence>
<gene>
    <name evidence="3" type="ORF">RNAN_2369</name>
</gene>
<comment type="similarity">
    <text evidence="1">Belongs to the iron/ascorbate-dependent oxidoreductase family.</text>
</comment>
<dbReference type="Pfam" id="PF13661">
    <property type="entry name" value="2OG-FeII_Oxy_4"/>
    <property type="match status" value="1"/>
</dbReference>
<dbReference type="GO" id="GO:0006449">
    <property type="term" value="P:regulation of translational termination"/>
    <property type="evidence" value="ECO:0007669"/>
    <property type="project" value="TreeGrafter"/>
</dbReference>
<dbReference type="InterPro" id="IPR005123">
    <property type="entry name" value="Oxoglu/Fe-dep_dioxygenase_dom"/>
</dbReference>
<dbReference type="InterPro" id="IPR051842">
    <property type="entry name" value="uS12_prolyl_hydroxylase"/>
</dbReference>
<dbReference type="AlphaFoldDB" id="I1DZ89"/>
<keyword evidence="1" id="KW-0479">Metal-binding</keyword>
<keyword evidence="1" id="KW-0408">Iron</keyword>
<comment type="caution">
    <text evidence="3">The sequence shown here is derived from an EMBL/GenBank/DDBJ whole genome shotgun (WGS) entry which is preliminary data.</text>
</comment>
<dbReference type="PANTHER" id="PTHR12117:SF0">
    <property type="entry name" value="PROLYL 3-HYDROXYLASE OGFOD1"/>
    <property type="match status" value="1"/>
</dbReference>
<dbReference type="PROSITE" id="PS51471">
    <property type="entry name" value="FE2OG_OXY"/>
    <property type="match status" value="1"/>
</dbReference>
<accession>I1DZ89</accession>
<protein>
    <recommendedName>
        <fullName evidence="2">Fe2OG dioxygenase domain-containing protein</fullName>
    </recommendedName>
</protein>
<keyword evidence="1" id="KW-0560">Oxidoreductase</keyword>
<dbReference type="PANTHER" id="PTHR12117">
    <property type="entry name" value="HISTONE ACETYLTRANSFERASE COMPLEX"/>
    <property type="match status" value="1"/>
</dbReference>
<organism evidence="3 4">
    <name type="scientific">Rheinheimera nanhaiensis E407-8</name>
    <dbReference type="NCBI Taxonomy" id="562729"/>
    <lineage>
        <taxon>Bacteria</taxon>
        <taxon>Pseudomonadati</taxon>
        <taxon>Pseudomonadota</taxon>
        <taxon>Gammaproteobacteria</taxon>
        <taxon>Chromatiales</taxon>
        <taxon>Chromatiaceae</taxon>
        <taxon>Rheinheimera</taxon>
    </lineage>
</organism>
<dbReference type="GO" id="GO:0005737">
    <property type="term" value="C:cytoplasm"/>
    <property type="evidence" value="ECO:0007669"/>
    <property type="project" value="TreeGrafter"/>
</dbReference>
<dbReference type="OrthoDB" id="9783171at2"/>
<proteinExistence type="inferred from homology"/>
<dbReference type="EMBL" id="BAFK01000012">
    <property type="protein sequence ID" value="GAB59367.1"/>
    <property type="molecule type" value="Genomic_DNA"/>
</dbReference>
<evidence type="ECO:0000256" key="1">
    <source>
        <dbReference type="RuleBase" id="RU003682"/>
    </source>
</evidence>
<evidence type="ECO:0000313" key="4">
    <source>
        <dbReference type="Proteomes" id="UP000004374"/>
    </source>
</evidence>
<dbReference type="GO" id="GO:0046872">
    <property type="term" value="F:metal ion binding"/>
    <property type="evidence" value="ECO:0007669"/>
    <property type="project" value="UniProtKB-KW"/>
</dbReference>
<keyword evidence="4" id="KW-1185">Reference proteome</keyword>
<dbReference type="InterPro" id="IPR039558">
    <property type="entry name" value="TPA1/OFD1_N"/>
</dbReference>
<feature type="domain" description="Fe2OG dioxygenase" evidence="2">
    <location>
        <begin position="133"/>
        <end position="239"/>
    </location>
</feature>
<name>I1DZ89_9GAMM</name>
<sequence>MQQHFFNLPTDTQALRQQLAANGVVQVNDFLRAEIVAQMEAELSVLPWDMAYIINGRGAKKPISEVMALSAQQQQQLFASITRQAAENQYAFCYDSYMLVTHYLQQTNPSSVFHHYVEQICHPQTVAFMRALTGNQTIVKADGQVSRYLPGHFLRSHDDNGAPVGQVRAAAYTIGLSRHWQPDWGGLLHLQENDGRIRQSLLPSFNTLTVFSVPQHHFVSQVANYCPAARYSIVGWFRSDAQ</sequence>
<reference evidence="3 4" key="1">
    <citation type="journal article" date="2012" name="J. Bacteriol.">
        <title>Genome Sequence of the Protease-Producing Bacterium Rheinheimera nanhaiensis E407-8T, Isolated from Deep-Sea Sediment of the South China Sea.</title>
        <authorList>
            <person name="Zhang X.-Y."/>
            <person name="Zhang Y.-J."/>
            <person name="Qin Q.-L."/>
            <person name="Xie B.-B."/>
            <person name="Chen X.-L."/>
            <person name="Zhou B.-C."/>
            <person name="Zhang Y.-Z."/>
        </authorList>
    </citation>
    <scope>NUCLEOTIDE SEQUENCE [LARGE SCALE GENOMIC DNA]</scope>
    <source>
        <strain evidence="3 4">E407-8</strain>
    </source>
</reference>
<dbReference type="Gene3D" id="2.60.120.620">
    <property type="entry name" value="q2cbj1_9rhob like domain"/>
    <property type="match status" value="1"/>
</dbReference>
<evidence type="ECO:0000259" key="2">
    <source>
        <dbReference type="PROSITE" id="PS51471"/>
    </source>
</evidence>